<comment type="caution">
    <text evidence="2">The sequence shown here is derived from an EMBL/GenBank/DDBJ whole genome shotgun (WGS) entry which is preliminary data.</text>
</comment>
<organism evidence="2 3">
    <name type="scientific">Dellaglioa carnosa</name>
    <dbReference type="NCBI Taxonomy" id="2995136"/>
    <lineage>
        <taxon>Bacteria</taxon>
        <taxon>Bacillati</taxon>
        <taxon>Bacillota</taxon>
        <taxon>Bacilli</taxon>
        <taxon>Lactobacillales</taxon>
        <taxon>Lactobacillaceae</taxon>
        <taxon>Dellaglioa</taxon>
    </lineage>
</organism>
<reference evidence="2" key="1">
    <citation type="submission" date="2022-09" db="EMBL/GenBank/DDBJ databases">
        <title>Diversity of Dellaglioa algida.</title>
        <authorList>
            <person name="Matthias E."/>
            <person name="Werum V."/>
        </authorList>
    </citation>
    <scope>NUCLEOTIDE SEQUENCE</scope>
    <source>
        <strain evidence="2">TMW 2.2523</strain>
    </source>
</reference>
<evidence type="ECO:0000313" key="3">
    <source>
        <dbReference type="Proteomes" id="UP001081467"/>
    </source>
</evidence>
<evidence type="ECO:0000256" key="1">
    <source>
        <dbReference type="SAM" id="Phobius"/>
    </source>
</evidence>
<dbReference type="RefSeq" id="WP_269024075.1">
    <property type="nucleotide sequence ID" value="NZ_JANXKW010000004.1"/>
</dbReference>
<keyword evidence="1" id="KW-0472">Membrane</keyword>
<feature type="transmembrane region" description="Helical" evidence="1">
    <location>
        <begin position="12"/>
        <end position="31"/>
    </location>
</feature>
<gene>
    <name evidence="2" type="ORF">N0K80_05670</name>
</gene>
<dbReference type="Proteomes" id="UP001081467">
    <property type="component" value="Unassembled WGS sequence"/>
</dbReference>
<keyword evidence="1" id="KW-1133">Transmembrane helix</keyword>
<evidence type="ECO:0000313" key="2">
    <source>
        <dbReference type="EMBL" id="MCZ2491644.1"/>
    </source>
</evidence>
<dbReference type="InterPro" id="IPR031616">
    <property type="entry name" value="BsrE-like"/>
</dbReference>
<name>A0ABT4JN54_9LACO</name>
<dbReference type="Pfam" id="PF16935">
    <property type="entry name" value="Hol_Tox"/>
    <property type="match status" value="1"/>
</dbReference>
<accession>A0ABT4JN54</accession>
<protein>
    <submittedName>
        <fullName evidence="2">Holin-like toxin</fullName>
    </submittedName>
</protein>
<keyword evidence="3" id="KW-1185">Reference proteome</keyword>
<dbReference type="EMBL" id="JANXLI010000004">
    <property type="protein sequence ID" value="MCZ2491644.1"/>
    <property type="molecule type" value="Genomic_DNA"/>
</dbReference>
<sequence>MLDLSAYETIQTIIGFGTFTITLVGLIVELLKNDKKITV</sequence>
<proteinExistence type="predicted"/>
<keyword evidence="1" id="KW-0812">Transmembrane</keyword>